<dbReference type="RefSeq" id="XP_041683298.1">
    <property type="nucleotide sequence ID" value="XM_041832879.1"/>
</dbReference>
<dbReference type="VEuPathDB" id="FungiDB:FMAN_13413"/>
<protein>
    <submittedName>
        <fullName evidence="1">Uncharacterized protein</fullName>
    </submittedName>
</protein>
<comment type="caution">
    <text evidence="1">The sequence shown here is derived from an EMBL/GenBank/DDBJ whole genome shotgun (WGS) entry which is preliminary data.</text>
</comment>
<accession>A0A1L7TGJ5</accession>
<evidence type="ECO:0000313" key="1">
    <source>
        <dbReference type="EMBL" id="CVK95273.1"/>
    </source>
</evidence>
<sequence>MFSQYNVSKTDIRRHYVVNLLTGDRHEDLLQDALGLLYLGPADNRPDNHVMKYIIRQWNSKALPNPFEGKHQDTIAELYKLFSSITMFVEDYISKATSSNPPQAYLCLPQIANPNRGLYYKEHSFSPRQITLDDLMSSERHFLLWAFIKYEMLCKVQGSKAASSMEFNEYSAIAKKASHELTSFENEALDCIREYVDAVYGALYTVSTRCSTRHASSALPDKPTSQIRLLYPDSLYFSAFKAWEDMDLPSTCLPAMIGFAYKFPELGFDLLRNIVLFANGTQPEYMRSWFYTILSPFARSQRLTFRHYRLTFCSGIWTGHLNHQDDSPRSFLMRRLCPTHPPLSITQCQIFRQRAWVFLDDTRVSRMGLSHFPTIEELENQRSAASGTETMLEEERQRLRLLQLCQYRREAGIEETQSEGWEYLFSANGEDSIPRFFDPPGNRGVTTFWEYL</sequence>
<dbReference type="EMBL" id="FCQH01000007">
    <property type="protein sequence ID" value="CVK95273.1"/>
    <property type="molecule type" value="Genomic_DNA"/>
</dbReference>
<evidence type="ECO:0000313" key="2">
    <source>
        <dbReference type="Proteomes" id="UP000184255"/>
    </source>
</evidence>
<dbReference type="AlphaFoldDB" id="A0A1L7TGJ5"/>
<name>A0A1L7TGJ5_FUSMA</name>
<reference evidence="2" key="1">
    <citation type="journal article" date="2016" name="Genome Biol. Evol.">
        <title>Comparative 'omics' of the Fusarium fujikuroi species complex highlights differences in genetic potential and metabolite synthesis.</title>
        <authorList>
            <person name="Niehaus E.-M."/>
            <person name="Muensterkoetter M."/>
            <person name="Proctor R.H."/>
            <person name="Brown D.W."/>
            <person name="Sharon A."/>
            <person name="Idan Y."/>
            <person name="Oren-Young L."/>
            <person name="Sieber C.M."/>
            <person name="Novak O."/>
            <person name="Pencik A."/>
            <person name="Tarkowska D."/>
            <person name="Hromadova K."/>
            <person name="Freeman S."/>
            <person name="Maymon M."/>
            <person name="Elazar M."/>
            <person name="Youssef S.A."/>
            <person name="El-Shabrawy E.S.M."/>
            <person name="Shalaby A.B.A."/>
            <person name="Houterman P."/>
            <person name="Brock N.L."/>
            <person name="Burkhardt I."/>
            <person name="Tsavkelova E.A."/>
            <person name="Dickschat J.S."/>
            <person name="Galuszka P."/>
            <person name="Gueldener U."/>
            <person name="Tudzynski B."/>
        </authorList>
    </citation>
    <scope>NUCLEOTIDE SEQUENCE [LARGE SCALE GENOMIC DNA]</scope>
    <source>
        <strain evidence="2">MRC7560</strain>
    </source>
</reference>
<dbReference type="GeneID" id="65092662"/>
<proteinExistence type="predicted"/>
<keyword evidence="2" id="KW-1185">Reference proteome</keyword>
<organism evidence="1 2">
    <name type="scientific">Fusarium mangiferae</name>
    <name type="common">Mango malformation disease fungus</name>
    <dbReference type="NCBI Taxonomy" id="192010"/>
    <lineage>
        <taxon>Eukaryota</taxon>
        <taxon>Fungi</taxon>
        <taxon>Dikarya</taxon>
        <taxon>Ascomycota</taxon>
        <taxon>Pezizomycotina</taxon>
        <taxon>Sordariomycetes</taxon>
        <taxon>Hypocreomycetidae</taxon>
        <taxon>Hypocreales</taxon>
        <taxon>Nectriaceae</taxon>
        <taxon>Fusarium</taxon>
        <taxon>Fusarium fujikuroi species complex</taxon>
    </lineage>
</organism>
<dbReference type="Proteomes" id="UP000184255">
    <property type="component" value="Unassembled WGS sequence"/>
</dbReference>
<gene>
    <name evidence="1" type="ORF">FMAN_13413</name>
</gene>